<evidence type="ECO:0000256" key="1">
    <source>
        <dbReference type="SAM" id="MobiDB-lite"/>
    </source>
</evidence>
<reference evidence="3" key="2">
    <citation type="journal article" date="2009" name="Genome Res.">
        <title>Comparative genomic analyses of the human fungal pathogens Coccidioides and their relatives.</title>
        <authorList>
            <person name="Sharpton T.J."/>
            <person name="Stajich J.E."/>
            <person name="Rounsley S.D."/>
            <person name="Gardner M.J."/>
            <person name="Wortman J.R."/>
            <person name="Jordar V.S."/>
            <person name="Maiti R."/>
            <person name="Kodira C.D."/>
            <person name="Neafsey D.E."/>
            <person name="Zeng Q."/>
            <person name="Hung C.-Y."/>
            <person name="McMahan C."/>
            <person name="Muszewska A."/>
            <person name="Grynberg M."/>
            <person name="Mandel M.A."/>
            <person name="Kellner E.M."/>
            <person name="Barker B.M."/>
            <person name="Galgiani J.N."/>
            <person name="Orbach M.J."/>
            <person name="Kirkland T.N."/>
            <person name="Cole G.T."/>
            <person name="Henn M.R."/>
            <person name="Birren B.W."/>
            <person name="Taylor J.W."/>
        </authorList>
    </citation>
    <scope>NUCLEOTIDE SEQUENCE [LARGE SCALE GENOMIC DNA]</scope>
    <source>
        <strain evidence="3">RMSCC 3488</strain>
    </source>
</reference>
<feature type="compositionally biased region" description="Polar residues" evidence="1">
    <location>
        <begin position="1"/>
        <end position="15"/>
    </location>
</feature>
<reference evidence="2 3" key="1">
    <citation type="submission" date="2007-06" db="EMBL/GenBank/DDBJ databases">
        <title>The Genome Sequence of Coccidioides posadasii RMSCC_3488.</title>
        <authorList>
            <consortium name="Coccidioides Genome Resources Consortium"/>
            <consortium name="The Broad Institute Genome Sequencing Platform"/>
            <person name="Henn M.R."/>
            <person name="Sykes S."/>
            <person name="Young S."/>
            <person name="Jaffe D."/>
            <person name="Berlin A."/>
            <person name="Alvarez P."/>
            <person name="Butler J."/>
            <person name="Gnerre S."/>
            <person name="Grabherr M."/>
            <person name="Mauceli E."/>
            <person name="Brockman W."/>
            <person name="Kodira C."/>
            <person name="Alvarado L."/>
            <person name="Zeng Q."/>
            <person name="Crawford M."/>
            <person name="Antoine C."/>
            <person name="Devon K."/>
            <person name="Galgiani J."/>
            <person name="Orsborn K."/>
            <person name="Lewis M.L."/>
            <person name="Nusbaum C."/>
            <person name="Galagan J."/>
            <person name="Birren B."/>
        </authorList>
    </citation>
    <scope>NUCLEOTIDE SEQUENCE [LARGE SCALE GENOMIC DNA]</scope>
    <source>
        <strain evidence="2 3">RMSCC 3488</strain>
    </source>
</reference>
<accession>A0A0J6EXD7</accession>
<evidence type="ECO:0000313" key="2">
    <source>
        <dbReference type="EMBL" id="KMM65201.1"/>
    </source>
</evidence>
<protein>
    <submittedName>
        <fullName evidence="2">Uncharacterized protein</fullName>
    </submittedName>
</protein>
<proteinExistence type="predicted"/>
<name>A0A0J6EXD7_COCPO</name>
<organism evidence="2 3">
    <name type="scientific">Coccidioides posadasii RMSCC 3488</name>
    <dbReference type="NCBI Taxonomy" id="454284"/>
    <lineage>
        <taxon>Eukaryota</taxon>
        <taxon>Fungi</taxon>
        <taxon>Dikarya</taxon>
        <taxon>Ascomycota</taxon>
        <taxon>Pezizomycotina</taxon>
        <taxon>Eurotiomycetes</taxon>
        <taxon>Eurotiomycetidae</taxon>
        <taxon>Onygenales</taxon>
        <taxon>Onygenaceae</taxon>
        <taxon>Coccidioides</taxon>
    </lineage>
</organism>
<dbReference type="AlphaFoldDB" id="A0A0J6EXD7"/>
<reference evidence="3" key="3">
    <citation type="journal article" date="2010" name="Genome Res.">
        <title>Population genomic sequencing of Coccidioides fungi reveals recent hybridization and transposon control.</title>
        <authorList>
            <person name="Neafsey D.E."/>
            <person name="Barker B.M."/>
            <person name="Sharpton T.J."/>
            <person name="Stajich J.E."/>
            <person name="Park D.J."/>
            <person name="Whiston E."/>
            <person name="Hung C.-Y."/>
            <person name="McMahan C."/>
            <person name="White J."/>
            <person name="Sykes S."/>
            <person name="Heiman D."/>
            <person name="Young S."/>
            <person name="Zeng Q."/>
            <person name="Abouelleil A."/>
            <person name="Aftuck L."/>
            <person name="Bessette D."/>
            <person name="Brown A."/>
            <person name="FitzGerald M."/>
            <person name="Lui A."/>
            <person name="Macdonald J.P."/>
            <person name="Priest M."/>
            <person name="Orbach M.J."/>
            <person name="Galgiani J.N."/>
            <person name="Kirkland T.N."/>
            <person name="Cole G.T."/>
            <person name="Birren B.W."/>
            <person name="Henn M.R."/>
            <person name="Taylor J.W."/>
            <person name="Rounsley S.D."/>
        </authorList>
    </citation>
    <scope>NUCLEOTIDE SEQUENCE [LARGE SCALE GENOMIC DNA]</scope>
    <source>
        <strain evidence="3">RMSCC 3488</strain>
    </source>
</reference>
<evidence type="ECO:0000313" key="3">
    <source>
        <dbReference type="Proteomes" id="UP000054567"/>
    </source>
</evidence>
<dbReference type="VEuPathDB" id="FungiDB:CPAG_01552"/>
<dbReference type="Proteomes" id="UP000054567">
    <property type="component" value="Unassembled WGS sequence"/>
</dbReference>
<dbReference type="EMBL" id="DS268109">
    <property type="protein sequence ID" value="KMM65201.1"/>
    <property type="molecule type" value="Genomic_DNA"/>
</dbReference>
<sequence>MTSQPSCSKGQTEASSAVWDHDGLRYPGGRNFSPARNPTMPTPQFSNTTARLAPGCQDELGPECILIGGYSSVFLHMADPHTRRFPLMGELEQRGDAPNAGRHNMAG</sequence>
<gene>
    <name evidence="2" type="ORF">CPAG_01552</name>
</gene>
<feature type="region of interest" description="Disordered" evidence="1">
    <location>
        <begin position="1"/>
        <end position="54"/>
    </location>
</feature>